<evidence type="ECO:0000313" key="11">
    <source>
        <dbReference type="Proteomes" id="UP000295543"/>
    </source>
</evidence>
<evidence type="ECO:0000259" key="6">
    <source>
        <dbReference type="Pfam" id="PF00460"/>
    </source>
</evidence>
<evidence type="ECO:0000259" key="8">
    <source>
        <dbReference type="Pfam" id="PF07559"/>
    </source>
</evidence>
<evidence type="ECO:0000313" key="10">
    <source>
        <dbReference type="EMBL" id="TDK30545.1"/>
    </source>
</evidence>
<feature type="domain" description="Flagellar basal-body/hook protein C-terminal" evidence="7">
    <location>
        <begin position="361"/>
        <end position="405"/>
    </location>
</feature>
<dbReference type="NCBIfam" id="TIGR03506">
    <property type="entry name" value="FlgEFG_subfam"/>
    <property type="match status" value="1"/>
</dbReference>
<dbReference type="EMBL" id="SMTG01000004">
    <property type="protein sequence ID" value="TDK30545.1"/>
    <property type="molecule type" value="Genomic_DNA"/>
</dbReference>
<dbReference type="PANTHER" id="PTHR30435:SF1">
    <property type="entry name" value="FLAGELLAR HOOK PROTEIN FLGE"/>
    <property type="match status" value="1"/>
</dbReference>
<comment type="function">
    <text evidence="5">A flexible structure which links the flagellar filament to the drive apparatus in the basal body.</text>
</comment>
<keyword evidence="10" id="KW-0969">Cilium</keyword>
<evidence type="ECO:0000256" key="3">
    <source>
        <dbReference type="ARBA" id="ARBA00019015"/>
    </source>
</evidence>
<evidence type="ECO:0000256" key="5">
    <source>
        <dbReference type="RuleBase" id="RU362116"/>
    </source>
</evidence>
<evidence type="ECO:0000256" key="2">
    <source>
        <dbReference type="ARBA" id="ARBA00009677"/>
    </source>
</evidence>
<evidence type="ECO:0000256" key="1">
    <source>
        <dbReference type="ARBA" id="ARBA00004117"/>
    </source>
</evidence>
<dbReference type="GO" id="GO:0009424">
    <property type="term" value="C:bacterial-type flagellum hook"/>
    <property type="evidence" value="ECO:0007669"/>
    <property type="project" value="TreeGrafter"/>
</dbReference>
<keyword evidence="11" id="KW-1185">Reference proteome</keyword>
<comment type="caution">
    <text evidence="10">The sequence shown here is derived from an EMBL/GenBank/DDBJ whole genome shotgun (WGS) entry which is preliminary data.</text>
</comment>
<dbReference type="InterPro" id="IPR053967">
    <property type="entry name" value="LlgE_F_G-like_D1"/>
</dbReference>
<accession>A0A4R5U7V4</accession>
<dbReference type="InterPro" id="IPR037058">
    <property type="entry name" value="Falgellar_hook_FlgE_sf"/>
</dbReference>
<feature type="domain" description="Flagellar hook protein FlgE/F/G-like D1" evidence="9">
    <location>
        <begin position="84"/>
        <end position="124"/>
    </location>
</feature>
<reference evidence="10 11" key="1">
    <citation type="submission" date="2019-03" db="EMBL/GenBank/DDBJ databases">
        <title>Luteimonas zhaokaii sp.nov., isolated from the rectal contents of Plateau pika in Yushu, Qinghai Province, China.</title>
        <authorList>
            <person name="Zhang G."/>
        </authorList>
    </citation>
    <scope>NUCLEOTIDE SEQUENCE [LARGE SCALE GENOMIC DNA]</scope>
    <source>
        <strain evidence="10 11">THG-MD21</strain>
    </source>
</reference>
<dbReference type="Gene3D" id="2.60.98.20">
    <property type="entry name" value="Flagellar hook protein FlgE"/>
    <property type="match status" value="1"/>
</dbReference>
<keyword evidence="4 5" id="KW-0975">Bacterial flagellum</keyword>
<feature type="domain" description="Flagellar hook protein FlgE D2" evidence="8">
    <location>
        <begin position="169"/>
        <end position="287"/>
    </location>
</feature>
<dbReference type="NCBIfam" id="NF004238">
    <property type="entry name" value="PRK05682.1-1"/>
    <property type="match status" value="1"/>
</dbReference>
<organism evidence="10 11">
    <name type="scientific">Luteimonas terrae</name>
    <dbReference type="NCBI Taxonomy" id="1530191"/>
    <lineage>
        <taxon>Bacteria</taxon>
        <taxon>Pseudomonadati</taxon>
        <taxon>Pseudomonadota</taxon>
        <taxon>Gammaproteobacteria</taxon>
        <taxon>Lysobacterales</taxon>
        <taxon>Lysobacteraceae</taxon>
        <taxon>Luteimonas</taxon>
    </lineage>
</organism>
<dbReference type="Proteomes" id="UP000295543">
    <property type="component" value="Unassembled WGS sequence"/>
</dbReference>
<protein>
    <recommendedName>
        <fullName evidence="3 5">Flagellar hook protein FlgE</fullName>
    </recommendedName>
</protein>
<evidence type="ECO:0000256" key="4">
    <source>
        <dbReference type="ARBA" id="ARBA00023143"/>
    </source>
</evidence>
<name>A0A4R5U7V4_9GAMM</name>
<dbReference type="SUPFAM" id="SSF117143">
    <property type="entry name" value="Flagellar hook protein flgE"/>
    <property type="match status" value="1"/>
</dbReference>
<keyword evidence="10" id="KW-0282">Flagellum</keyword>
<evidence type="ECO:0000259" key="7">
    <source>
        <dbReference type="Pfam" id="PF06429"/>
    </source>
</evidence>
<dbReference type="GO" id="GO:0009425">
    <property type="term" value="C:bacterial-type flagellum basal body"/>
    <property type="evidence" value="ECO:0007669"/>
    <property type="project" value="UniProtKB-SubCell"/>
</dbReference>
<gene>
    <name evidence="10" type="ORF">E2F49_09215</name>
</gene>
<proteinExistence type="inferred from homology"/>
<dbReference type="Pfam" id="PF22692">
    <property type="entry name" value="LlgE_F_G_D1"/>
    <property type="match status" value="1"/>
</dbReference>
<dbReference type="GO" id="GO:0005829">
    <property type="term" value="C:cytosol"/>
    <property type="evidence" value="ECO:0007669"/>
    <property type="project" value="TreeGrafter"/>
</dbReference>
<dbReference type="InterPro" id="IPR037925">
    <property type="entry name" value="FlgE/F/G-like"/>
</dbReference>
<dbReference type="InterPro" id="IPR010930">
    <property type="entry name" value="Flg_bb/hook_C_dom"/>
</dbReference>
<dbReference type="InterPro" id="IPR011491">
    <property type="entry name" value="FlgE_D2"/>
</dbReference>
<dbReference type="Pfam" id="PF06429">
    <property type="entry name" value="Flg_bbr_C"/>
    <property type="match status" value="1"/>
</dbReference>
<dbReference type="AlphaFoldDB" id="A0A4R5U7V4"/>
<dbReference type="InterPro" id="IPR001444">
    <property type="entry name" value="Flag_bb_rod_N"/>
</dbReference>
<sequence>MSFRISLSGMNTASSDLSVTSHNIANANTVGFKQSRAEFGDVFAVSPYGLAKNAVGAGSRLQRVAQQFNQGNIDFTGQALDMGVSGQGFFTLSNNGQTVYSRAGNFTTDNNGFVVNPSGQRLQVYSPTGDGRSFNTGKLGDLQLATGDAPPKVSTKVNVGVTLPGNGAPPTNTPFDATDPTTYTHTTSLTVFDSLGASHSQALYFTKTGNANEWTVQTQIDGVDVGGPQTLQYSDTGALISPAGGNIALPAHTPPGGAGPMTLSLELGNSVQYGQKFAVSELTQDGFTTGSLSGISVSAEGVVQASYSNGVTKPLGQVALTMFANPQGLQQAGDNAFSETFESGQPLRGAAGTSQFGLVQGGALEASNVDLTEQLVSMITAQRNFQANAQMIQTQDQITQTVINLR</sequence>
<feature type="domain" description="Flagellar basal body rod protein N-terminal" evidence="6">
    <location>
        <begin position="4"/>
        <end position="33"/>
    </location>
</feature>
<comment type="subcellular location">
    <subcellularLocation>
        <location evidence="1 5">Bacterial flagellum basal body</location>
    </subcellularLocation>
</comment>
<keyword evidence="10" id="KW-0966">Cell projection</keyword>
<dbReference type="PANTHER" id="PTHR30435">
    <property type="entry name" value="FLAGELLAR PROTEIN"/>
    <property type="match status" value="1"/>
</dbReference>
<dbReference type="Pfam" id="PF07559">
    <property type="entry name" value="FlgE_D2"/>
    <property type="match status" value="1"/>
</dbReference>
<evidence type="ECO:0000259" key="9">
    <source>
        <dbReference type="Pfam" id="PF22692"/>
    </source>
</evidence>
<dbReference type="InterPro" id="IPR020013">
    <property type="entry name" value="Flagellar_FlgE/F/G"/>
</dbReference>
<dbReference type="GO" id="GO:0071978">
    <property type="term" value="P:bacterial-type flagellum-dependent swarming motility"/>
    <property type="evidence" value="ECO:0007669"/>
    <property type="project" value="TreeGrafter"/>
</dbReference>
<dbReference type="RefSeq" id="WP_133393638.1">
    <property type="nucleotide sequence ID" value="NZ_SMTG01000004.1"/>
</dbReference>
<dbReference type="OrthoDB" id="8578401at2"/>
<dbReference type="Pfam" id="PF00460">
    <property type="entry name" value="Flg_bb_rod"/>
    <property type="match status" value="1"/>
</dbReference>
<comment type="similarity">
    <text evidence="2 5">Belongs to the flagella basal body rod proteins family.</text>
</comment>